<accession>A0ABQ9SG44</accession>
<feature type="domain" description="Alpha-L-arabinofuranosidase C-terminal" evidence="9">
    <location>
        <begin position="479"/>
        <end position="682"/>
    </location>
</feature>
<sequence length="688" mass="75281">MIAMSNNDASHFSFNPVAFFFLVTGTPYPIHFLTSSKAMHCSQFFSLVATATVAGALLLQVDTGSPGHELSPLLHGLMFEDISNSGDGGLYSQQLRNNAFQGGVTTVDPWTVHYGAAEISHDTHTPLTDAITSSLKITIPTGADGFTGVANPGYRGIIVNGGYYNTTFWLRGDFQGDVKIRLLSNETDVEHGWAIIPVDSKADSWTRYEAGFWTTAAADGNNLWVFEILAETLTSGSINLGYPTLFPPTFKGRENGLTIDLSEAIVNLKPQFLRFPGGNNLEGGGPHDRWKWNETIGSLESRPGRWGTWGYVNTDGLGLMEYFQWCEDMFLEPILDVWAGLGLAGLPPLVGDELEPYVEDAIREIEFVIGDIDTSGGALRASLGHPEPYQLSFVEVGNEDNLAGGCESYKQRFVQFFDAIKEAYPQITVLTSTSDRACLPDPIPEGAWLDFHDYNVPENYINAYDFYDDWDRAHPVFIGEYARWGVKWSDMRGACSEAVYMMGWERNADVIKLAAYAPTLQNYDPVNGQWTPNLIPFTNKPDGIVYTPSYHVKRMFANNHGDVVVPVTADAELNPGEFSSLTTLKPLIGTDREILVSLVWWAASMKGEGQVIVKLANYASNSTEIRIQIPGKADVQGSFTSITASPDNANSVENPTLVSAPAVLEVSADPHGVFTIELGQFGVGVLAA</sequence>
<evidence type="ECO:0000256" key="6">
    <source>
        <dbReference type="ARBA" id="ARBA00022801"/>
    </source>
</evidence>
<keyword evidence="8" id="KW-1133">Transmembrane helix</keyword>
<feature type="transmembrane region" description="Helical" evidence="8">
    <location>
        <begin position="12"/>
        <end position="32"/>
    </location>
</feature>
<dbReference type="InterPro" id="IPR051563">
    <property type="entry name" value="Glycosyl_Hydrolase_51"/>
</dbReference>
<evidence type="ECO:0000256" key="5">
    <source>
        <dbReference type="ARBA" id="ARBA00022729"/>
    </source>
</evidence>
<keyword evidence="11" id="KW-1185">Reference proteome</keyword>
<comment type="pathway">
    <text evidence="2">Glycan metabolism; L-arabinan degradation.</text>
</comment>
<dbReference type="RefSeq" id="XP_060347590.1">
    <property type="nucleotide sequence ID" value="XM_060493460.1"/>
</dbReference>
<organism evidence="10 11">
    <name type="scientific">Colletotrichum paranaense</name>
    <dbReference type="NCBI Taxonomy" id="1914294"/>
    <lineage>
        <taxon>Eukaryota</taxon>
        <taxon>Fungi</taxon>
        <taxon>Dikarya</taxon>
        <taxon>Ascomycota</taxon>
        <taxon>Pezizomycotina</taxon>
        <taxon>Sordariomycetes</taxon>
        <taxon>Hypocreomycetidae</taxon>
        <taxon>Glomerellales</taxon>
        <taxon>Glomerellaceae</taxon>
        <taxon>Colletotrichum</taxon>
        <taxon>Colletotrichum acutatum species complex</taxon>
    </lineage>
</organism>
<evidence type="ECO:0000313" key="11">
    <source>
        <dbReference type="Proteomes" id="UP001241169"/>
    </source>
</evidence>
<dbReference type="Pfam" id="PF22848">
    <property type="entry name" value="ASD1_dom"/>
    <property type="match status" value="1"/>
</dbReference>
<comment type="catalytic activity">
    <reaction evidence="1">
        <text>Hydrolysis of terminal non-reducing alpha-L-arabinofuranoside residues in alpha-L-arabinosides.</text>
        <dbReference type="EC" id="3.2.1.55"/>
    </reaction>
</comment>
<evidence type="ECO:0000256" key="7">
    <source>
        <dbReference type="ARBA" id="ARBA00023180"/>
    </source>
</evidence>
<keyword evidence="6" id="KW-0378">Hydrolase</keyword>
<dbReference type="Pfam" id="PF06964">
    <property type="entry name" value="Alpha-L-AF_C"/>
    <property type="match status" value="1"/>
</dbReference>
<keyword evidence="8" id="KW-0472">Membrane</keyword>
<dbReference type="Gene3D" id="2.60.120.260">
    <property type="entry name" value="Galactose-binding domain-like"/>
    <property type="match status" value="1"/>
</dbReference>
<keyword evidence="5" id="KW-0732">Signal</keyword>
<evidence type="ECO:0000256" key="2">
    <source>
        <dbReference type="ARBA" id="ARBA00004834"/>
    </source>
</evidence>
<dbReference type="Proteomes" id="UP001241169">
    <property type="component" value="Unassembled WGS sequence"/>
</dbReference>
<evidence type="ECO:0000256" key="8">
    <source>
        <dbReference type="SAM" id="Phobius"/>
    </source>
</evidence>
<dbReference type="SUPFAM" id="SSF51445">
    <property type="entry name" value="(Trans)glycosidases"/>
    <property type="match status" value="1"/>
</dbReference>
<dbReference type="PANTHER" id="PTHR31776">
    <property type="entry name" value="ALPHA-L-ARABINOFURANOSIDASE 1"/>
    <property type="match status" value="1"/>
</dbReference>
<evidence type="ECO:0000256" key="4">
    <source>
        <dbReference type="ARBA" id="ARBA00012670"/>
    </source>
</evidence>
<dbReference type="SMART" id="SM00813">
    <property type="entry name" value="Alpha-L-AF_C"/>
    <property type="match status" value="1"/>
</dbReference>
<comment type="caution">
    <text evidence="10">The sequence shown here is derived from an EMBL/GenBank/DDBJ whole genome shotgun (WGS) entry which is preliminary data.</text>
</comment>
<dbReference type="EMBL" id="MOPA01000007">
    <property type="protein sequence ID" value="KAK1535653.1"/>
    <property type="molecule type" value="Genomic_DNA"/>
</dbReference>
<evidence type="ECO:0000313" key="10">
    <source>
        <dbReference type="EMBL" id="KAK1535653.1"/>
    </source>
</evidence>
<dbReference type="EC" id="3.2.1.55" evidence="4"/>
<keyword evidence="8" id="KW-0812">Transmembrane</keyword>
<gene>
    <name evidence="10" type="ORF">CPAR01_09195</name>
</gene>
<keyword evidence="7" id="KW-0325">Glycoprotein</keyword>
<proteinExistence type="inferred from homology"/>
<dbReference type="PANTHER" id="PTHR31776:SF0">
    <property type="entry name" value="ALPHA-L-ARABINOFURANOSIDASE 1"/>
    <property type="match status" value="1"/>
</dbReference>
<evidence type="ECO:0000256" key="1">
    <source>
        <dbReference type="ARBA" id="ARBA00001462"/>
    </source>
</evidence>
<evidence type="ECO:0000256" key="3">
    <source>
        <dbReference type="ARBA" id="ARBA00007186"/>
    </source>
</evidence>
<comment type="similarity">
    <text evidence="3">Belongs to the glycosyl hydrolase 51 family.</text>
</comment>
<evidence type="ECO:0000259" key="9">
    <source>
        <dbReference type="SMART" id="SM00813"/>
    </source>
</evidence>
<dbReference type="InterPro" id="IPR017853">
    <property type="entry name" value="GH"/>
</dbReference>
<dbReference type="Gene3D" id="3.20.20.80">
    <property type="entry name" value="Glycosidases"/>
    <property type="match status" value="1"/>
</dbReference>
<name>A0ABQ9SG44_9PEZI</name>
<dbReference type="InterPro" id="IPR055235">
    <property type="entry name" value="ASD1_cat"/>
</dbReference>
<protein>
    <recommendedName>
        <fullName evidence="4">non-reducing end alpha-L-arabinofuranosidase</fullName>
        <ecNumber evidence="4">3.2.1.55</ecNumber>
    </recommendedName>
</protein>
<dbReference type="InterPro" id="IPR010720">
    <property type="entry name" value="Alpha-L-AF_C"/>
</dbReference>
<reference evidence="10 11" key="1">
    <citation type="submission" date="2016-10" db="EMBL/GenBank/DDBJ databases">
        <title>The genome sequence of Colletotrichum fioriniae PJ7.</title>
        <authorList>
            <person name="Baroncelli R."/>
        </authorList>
    </citation>
    <scope>NUCLEOTIDE SEQUENCE [LARGE SCALE GENOMIC DNA]</scope>
    <source>
        <strain evidence="10 11">IMI 384185</strain>
    </source>
</reference>
<dbReference type="GeneID" id="85377359"/>